<keyword evidence="4" id="KW-0010">Activator</keyword>
<accession>A0A1R3GAT5</accession>
<dbReference type="STRING" id="93759.A0A1R3GAT5"/>
<keyword evidence="2" id="KW-0805">Transcription regulation</keyword>
<evidence type="ECO:0000256" key="6">
    <source>
        <dbReference type="ARBA" id="ARBA00023242"/>
    </source>
</evidence>
<protein>
    <recommendedName>
        <fullName evidence="8">DOG1 domain-containing protein</fullName>
    </recommendedName>
</protein>
<keyword evidence="5" id="KW-0804">Transcription</keyword>
<keyword evidence="6" id="KW-0539">Nucleus</keyword>
<feature type="compositionally biased region" description="Polar residues" evidence="7">
    <location>
        <begin position="60"/>
        <end position="81"/>
    </location>
</feature>
<feature type="region of interest" description="Disordered" evidence="7">
    <location>
        <begin position="42"/>
        <end position="133"/>
    </location>
</feature>
<dbReference type="Proteomes" id="UP000187203">
    <property type="component" value="Unassembled WGS sequence"/>
</dbReference>
<comment type="subcellular location">
    <subcellularLocation>
        <location evidence="1">Nucleus</location>
    </subcellularLocation>
</comment>
<sequence length="359" mass="39525">MMQSSSSSSIPPGNFISKDTGAYDLGELDQALFLYLDGQDPSTIQEQRHNSGMRPPTLNIFPSQPMHTSTGLVSPATSGSKRPSEPSMELANARNDASASAPDQPAKAVKREGNRKGPTSSSEQEGPKTPDPKAYVQQLETSRIRLTQLEQELQRARTQGMFFGGGGVLGGEQGLPVGINNLSSEAAMFDMEYARWLEEHHRLMCELRAAVQEHLPENELRLFVDNCLAHFDEMMNLKGMVAKSDVFHLVSGMWKTPAERCFMWMGGFRPSELIKVILNQIEPLTEQQIMGICGLQQSTQEAEEALSQGLEALNHSLSNIITSDSLSCPPNMTNYMGQMAIAMNKLSTLEGFVRQVDQT</sequence>
<evidence type="ECO:0000256" key="2">
    <source>
        <dbReference type="ARBA" id="ARBA00023015"/>
    </source>
</evidence>
<proteinExistence type="predicted"/>
<evidence type="ECO:0000313" key="9">
    <source>
        <dbReference type="EMBL" id="OMO55208.1"/>
    </source>
</evidence>
<evidence type="ECO:0000256" key="1">
    <source>
        <dbReference type="ARBA" id="ARBA00004123"/>
    </source>
</evidence>
<dbReference type="GO" id="GO:0006351">
    <property type="term" value="P:DNA-templated transcription"/>
    <property type="evidence" value="ECO:0007669"/>
    <property type="project" value="InterPro"/>
</dbReference>
<evidence type="ECO:0000256" key="5">
    <source>
        <dbReference type="ARBA" id="ARBA00023163"/>
    </source>
</evidence>
<evidence type="ECO:0000256" key="3">
    <source>
        <dbReference type="ARBA" id="ARBA00023125"/>
    </source>
</evidence>
<dbReference type="PANTHER" id="PTHR45693:SF13">
    <property type="entry name" value="TRANSCRIPTION FACTOR TGA10"/>
    <property type="match status" value="1"/>
</dbReference>
<evidence type="ECO:0000256" key="4">
    <source>
        <dbReference type="ARBA" id="ARBA00023159"/>
    </source>
</evidence>
<dbReference type="GO" id="GO:0043565">
    <property type="term" value="F:sequence-specific DNA binding"/>
    <property type="evidence" value="ECO:0007669"/>
    <property type="project" value="InterPro"/>
</dbReference>
<dbReference type="PROSITE" id="PS51806">
    <property type="entry name" value="DOG1"/>
    <property type="match status" value="1"/>
</dbReference>
<evidence type="ECO:0000256" key="7">
    <source>
        <dbReference type="SAM" id="MobiDB-lite"/>
    </source>
</evidence>
<keyword evidence="10" id="KW-1185">Reference proteome</keyword>
<feature type="region of interest" description="Disordered" evidence="7">
    <location>
        <begin position="1"/>
        <end position="21"/>
    </location>
</feature>
<keyword evidence="3" id="KW-0238">DNA-binding</keyword>
<evidence type="ECO:0000313" key="10">
    <source>
        <dbReference type="Proteomes" id="UP000187203"/>
    </source>
</evidence>
<dbReference type="PANTHER" id="PTHR45693">
    <property type="entry name" value="TRANSCRIPTION FACTOR TGA9"/>
    <property type="match status" value="1"/>
</dbReference>
<dbReference type="InterPro" id="IPR025422">
    <property type="entry name" value="TGA_domain"/>
</dbReference>
<dbReference type="Pfam" id="PF14144">
    <property type="entry name" value="DOG1"/>
    <property type="match status" value="1"/>
</dbReference>
<reference evidence="10" key="1">
    <citation type="submission" date="2013-09" db="EMBL/GenBank/DDBJ databases">
        <title>Corchorus olitorius genome sequencing.</title>
        <authorList>
            <person name="Alam M."/>
            <person name="Haque M.S."/>
            <person name="Islam M.S."/>
            <person name="Emdad E.M."/>
            <person name="Islam M.M."/>
            <person name="Ahmed B."/>
            <person name="Halim A."/>
            <person name="Hossen Q.M.M."/>
            <person name="Hossain M.Z."/>
            <person name="Ahmed R."/>
            <person name="Khan M.M."/>
            <person name="Islam R."/>
            <person name="Rashid M.M."/>
            <person name="Khan S.A."/>
            <person name="Rahman M.S."/>
            <person name="Alam M."/>
            <person name="Yahiya A.S."/>
            <person name="Khan M.S."/>
            <person name="Azam M.S."/>
            <person name="Haque T."/>
            <person name="Lashkar M.Z.H."/>
            <person name="Akhand A.I."/>
            <person name="Morshed G."/>
            <person name="Roy S."/>
            <person name="Uddin K.S."/>
            <person name="Rabeya T."/>
            <person name="Hossain A.S."/>
            <person name="Chowdhury A."/>
            <person name="Snigdha A.R."/>
            <person name="Mortoza M.S."/>
            <person name="Matin S.A."/>
            <person name="Hoque S.M.E."/>
            <person name="Islam M.K."/>
            <person name="Roy D.K."/>
            <person name="Haider R."/>
            <person name="Moosa M.M."/>
            <person name="Elias S.M."/>
            <person name="Hasan A.M."/>
            <person name="Jahan S."/>
            <person name="Shafiuddin M."/>
            <person name="Mahmood N."/>
            <person name="Shommy N.S."/>
        </authorList>
    </citation>
    <scope>NUCLEOTIDE SEQUENCE [LARGE SCALE GENOMIC DNA]</scope>
    <source>
        <strain evidence="10">cv. O-4</strain>
    </source>
</reference>
<comment type="caution">
    <text evidence="9">The sequence shown here is derived from an EMBL/GenBank/DDBJ whole genome shotgun (WGS) entry which is preliminary data.</text>
</comment>
<dbReference type="GO" id="GO:0005634">
    <property type="term" value="C:nucleus"/>
    <property type="evidence" value="ECO:0007669"/>
    <property type="project" value="UniProtKB-SubCell"/>
</dbReference>
<dbReference type="AlphaFoldDB" id="A0A1R3GAT5"/>
<dbReference type="OrthoDB" id="2015618at2759"/>
<name>A0A1R3GAT5_9ROSI</name>
<dbReference type="EMBL" id="AWUE01023019">
    <property type="protein sequence ID" value="OMO55208.1"/>
    <property type="molecule type" value="Genomic_DNA"/>
</dbReference>
<organism evidence="9 10">
    <name type="scientific">Corchorus olitorius</name>
    <dbReference type="NCBI Taxonomy" id="93759"/>
    <lineage>
        <taxon>Eukaryota</taxon>
        <taxon>Viridiplantae</taxon>
        <taxon>Streptophyta</taxon>
        <taxon>Embryophyta</taxon>
        <taxon>Tracheophyta</taxon>
        <taxon>Spermatophyta</taxon>
        <taxon>Magnoliopsida</taxon>
        <taxon>eudicotyledons</taxon>
        <taxon>Gunneridae</taxon>
        <taxon>Pentapetalae</taxon>
        <taxon>rosids</taxon>
        <taxon>malvids</taxon>
        <taxon>Malvales</taxon>
        <taxon>Malvaceae</taxon>
        <taxon>Grewioideae</taxon>
        <taxon>Apeibeae</taxon>
        <taxon>Corchorus</taxon>
    </lineage>
</organism>
<evidence type="ECO:0000259" key="8">
    <source>
        <dbReference type="PROSITE" id="PS51806"/>
    </source>
</evidence>
<feature type="domain" description="DOG1" evidence="8">
    <location>
        <begin position="186"/>
        <end position="359"/>
    </location>
</feature>
<gene>
    <name evidence="9" type="ORF">COLO4_36128</name>
</gene>